<dbReference type="Proteomes" id="UP000830055">
    <property type="component" value="Chromosome"/>
</dbReference>
<gene>
    <name evidence="1" type="ORF">DPPLL_32190</name>
</gene>
<evidence type="ECO:0000313" key="2">
    <source>
        <dbReference type="Proteomes" id="UP000830055"/>
    </source>
</evidence>
<evidence type="ECO:0000313" key="1">
    <source>
        <dbReference type="EMBL" id="BDD88854.1"/>
    </source>
</evidence>
<dbReference type="EMBL" id="AP025516">
    <property type="protein sequence ID" value="BDD88854.1"/>
    <property type="molecule type" value="Genomic_DNA"/>
</dbReference>
<organism evidence="1 2">
    <name type="scientific">Desulfofustis limnaeus</name>
    <dbReference type="NCBI Taxonomy" id="2740163"/>
    <lineage>
        <taxon>Bacteria</taxon>
        <taxon>Pseudomonadati</taxon>
        <taxon>Thermodesulfobacteriota</taxon>
        <taxon>Desulfobulbia</taxon>
        <taxon>Desulfobulbales</taxon>
        <taxon>Desulfocapsaceae</taxon>
        <taxon>Desulfofustis</taxon>
    </lineage>
</organism>
<keyword evidence="2" id="KW-1185">Reference proteome</keyword>
<name>A0ABM7WCY5_9BACT</name>
<accession>A0ABM7WCY5</accession>
<proteinExistence type="predicted"/>
<reference evidence="1 2" key="1">
    <citation type="submission" date="2022-01" db="EMBL/GenBank/DDBJ databases">
        <title>Desulfofustis limnae sp. nov., a novel mesophilic sulfate-reducing bacterium isolated from marsh soil.</title>
        <authorList>
            <person name="Watanabe M."/>
            <person name="Takahashi A."/>
            <person name="Kojima H."/>
            <person name="Fukui M."/>
        </authorList>
    </citation>
    <scope>NUCLEOTIDE SEQUENCE [LARGE SCALE GENOMIC DNA]</scope>
    <source>
        <strain evidence="1 2">PPLL</strain>
    </source>
</reference>
<protein>
    <submittedName>
        <fullName evidence="1">Uncharacterized protein</fullName>
    </submittedName>
</protein>
<sequence>MVSNLAVFGIKPLGALQEQRQRNGANVPQKILLGTRKGTSIEGVGSIGKQEKEKGAKRSVSFNPF</sequence>